<keyword evidence="3" id="KW-1185">Reference proteome</keyword>
<organism evidence="2 3">
    <name type="scientific">Hebeloma cylindrosporum</name>
    <dbReference type="NCBI Taxonomy" id="76867"/>
    <lineage>
        <taxon>Eukaryota</taxon>
        <taxon>Fungi</taxon>
        <taxon>Dikarya</taxon>
        <taxon>Basidiomycota</taxon>
        <taxon>Agaricomycotina</taxon>
        <taxon>Agaricomycetes</taxon>
        <taxon>Agaricomycetidae</taxon>
        <taxon>Agaricales</taxon>
        <taxon>Agaricineae</taxon>
        <taxon>Hymenogastraceae</taxon>
        <taxon>Hebeloma</taxon>
    </lineage>
</organism>
<evidence type="ECO:0000313" key="2">
    <source>
        <dbReference type="EMBL" id="KIM46778.1"/>
    </source>
</evidence>
<evidence type="ECO:0000256" key="1">
    <source>
        <dbReference type="SAM" id="MobiDB-lite"/>
    </source>
</evidence>
<feature type="compositionally biased region" description="Polar residues" evidence="1">
    <location>
        <begin position="56"/>
        <end position="99"/>
    </location>
</feature>
<reference evidence="3" key="2">
    <citation type="submission" date="2015-01" db="EMBL/GenBank/DDBJ databases">
        <title>Evolutionary Origins and Diversification of the Mycorrhizal Mutualists.</title>
        <authorList>
            <consortium name="DOE Joint Genome Institute"/>
            <consortium name="Mycorrhizal Genomics Consortium"/>
            <person name="Kohler A."/>
            <person name="Kuo A."/>
            <person name="Nagy L.G."/>
            <person name="Floudas D."/>
            <person name="Copeland A."/>
            <person name="Barry K.W."/>
            <person name="Cichocki N."/>
            <person name="Veneault-Fourrey C."/>
            <person name="LaButti K."/>
            <person name="Lindquist E.A."/>
            <person name="Lipzen A."/>
            <person name="Lundell T."/>
            <person name="Morin E."/>
            <person name="Murat C."/>
            <person name="Riley R."/>
            <person name="Ohm R."/>
            <person name="Sun H."/>
            <person name="Tunlid A."/>
            <person name="Henrissat B."/>
            <person name="Grigoriev I.V."/>
            <person name="Hibbett D.S."/>
            <person name="Martin F."/>
        </authorList>
    </citation>
    <scope>NUCLEOTIDE SEQUENCE [LARGE SCALE GENOMIC DNA]</scope>
    <source>
        <strain evidence="3">h7</strain>
    </source>
</reference>
<accession>A0A0C2YAB9</accession>
<reference evidence="2 3" key="1">
    <citation type="submission" date="2014-04" db="EMBL/GenBank/DDBJ databases">
        <authorList>
            <consortium name="DOE Joint Genome Institute"/>
            <person name="Kuo A."/>
            <person name="Gay G."/>
            <person name="Dore J."/>
            <person name="Kohler A."/>
            <person name="Nagy L.G."/>
            <person name="Floudas D."/>
            <person name="Copeland A."/>
            <person name="Barry K.W."/>
            <person name="Cichocki N."/>
            <person name="Veneault-Fourrey C."/>
            <person name="LaButti K."/>
            <person name="Lindquist E.A."/>
            <person name="Lipzen A."/>
            <person name="Lundell T."/>
            <person name="Morin E."/>
            <person name="Murat C."/>
            <person name="Sun H."/>
            <person name="Tunlid A."/>
            <person name="Henrissat B."/>
            <person name="Grigoriev I.V."/>
            <person name="Hibbett D.S."/>
            <person name="Martin F."/>
            <person name="Nordberg H.P."/>
            <person name="Cantor M.N."/>
            <person name="Hua S.X."/>
        </authorList>
    </citation>
    <scope>NUCLEOTIDE SEQUENCE [LARGE SCALE GENOMIC DNA]</scope>
    <source>
        <strain evidence="3">h7</strain>
    </source>
</reference>
<evidence type="ECO:0000313" key="3">
    <source>
        <dbReference type="Proteomes" id="UP000053424"/>
    </source>
</evidence>
<feature type="region of interest" description="Disordered" evidence="1">
    <location>
        <begin position="1"/>
        <end position="99"/>
    </location>
</feature>
<protein>
    <submittedName>
        <fullName evidence="2">Uncharacterized protein</fullName>
    </submittedName>
</protein>
<name>A0A0C2YAB9_HEBCY</name>
<dbReference type="Proteomes" id="UP000053424">
    <property type="component" value="Unassembled WGS sequence"/>
</dbReference>
<proteinExistence type="predicted"/>
<dbReference type="HOGENOM" id="CLU_2320680_0_0_1"/>
<dbReference type="AlphaFoldDB" id="A0A0C2YAB9"/>
<dbReference type="EMBL" id="KN831770">
    <property type="protein sequence ID" value="KIM46778.1"/>
    <property type="molecule type" value="Genomic_DNA"/>
</dbReference>
<gene>
    <name evidence="2" type="ORF">M413DRAFT_440355</name>
</gene>
<sequence length="99" mass="10526">MNLDQKEKPSAAVDESSPKPSLPEEPTSASPPPPRRKSVGVMITLPPDSAEESPISPISKTSIFPRTHSRTNTFGTVVPTDESSNTTANKIPSNLKATD</sequence>